<feature type="domain" description="HTH luxR-type" evidence="1">
    <location>
        <begin position="256"/>
        <end position="313"/>
    </location>
</feature>
<dbReference type="InterPro" id="IPR016032">
    <property type="entry name" value="Sig_transdc_resp-reg_C-effctor"/>
</dbReference>
<evidence type="ECO:0000313" key="3">
    <source>
        <dbReference type="Proteomes" id="UP001500751"/>
    </source>
</evidence>
<reference evidence="2 3" key="1">
    <citation type="journal article" date="2019" name="Int. J. Syst. Evol. Microbiol.">
        <title>The Global Catalogue of Microorganisms (GCM) 10K type strain sequencing project: providing services to taxonomists for standard genome sequencing and annotation.</title>
        <authorList>
            <consortium name="The Broad Institute Genomics Platform"/>
            <consortium name="The Broad Institute Genome Sequencing Center for Infectious Disease"/>
            <person name="Wu L."/>
            <person name="Ma J."/>
        </authorList>
    </citation>
    <scope>NUCLEOTIDE SEQUENCE [LARGE SCALE GENOMIC DNA]</scope>
    <source>
        <strain evidence="2 3">JCM 16014</strain>
    </source>
</reference>
<keyword evidence="3" id="KW-1185">Reference proteome</keyword>
<dbReference type="PANTHER" id="PTHR34293">
    <property type="entry name" value="HTH-TYPE TRANSCRIPTIONAL REGULATOR TRMBL2"/>
    <property type="match status" value="1"/>
</dbReference>
<dbReference type="InterPro" id="IPR051797">
    <property type="entry name" value="TrmB-like"/>
</dbReference>
<dbReference type="EMBL" id="BAAAQN010000072">
    <property type="protein sequence ID" value="GAA2058853.1"/>
    <property type="molecule type" value="Genomic_DNA"/>
</dbReference>
<comment type="caution">
    <text evidence="2">The sequence shown here is derived from an EMBL/GenBank/DDBJ whole genome shotgun (WGS) entry which is preliminary data.</text>
</comment>
<accession>A0ABN2VCY0</accession>
<sequence>MLKILGVGETGERIYRTLLGVASATAGELAELMSTRLDVVEREVTALTALGLVSAGDAKPRRFSAAPPDVTLESLVLRRQAELAEVRGELAGLARTYRDARRVQSSDEVIEIVVGAEALTERVLHMNRTARFQHLGFVKPPFQAIGLEDTEALTNPEVAYRTVFDREVMAYPDFLRALRAGVGPDDQVRLHPALPMKMVITDRSTALLPLVNDPAAGPSAVVVRGGGLLDALVALFDHYWAASVPLPLDDREAAAGPGPSPDDLRILTLLLAGATDAAVARQLDVSVRTVQRRVTEMMAEAGVSTRIQLGWHAARNGWL</sequence>
<organism evidence="2 3">
    <name type="scientific">Catenulispora yoronensis</name>
    <dbReference type="NCBI Taxonomy" id="450799"/>
    <lineage>
        <taxon>Bacteria</taxon>
        <taxon>Bacillati</taxon>
        <taxon>Actinomycetota</taxon>
        <taxon>Actinomycetes</taxon>
        <taxon>Catenulisporales</taxon>
        <taxon>Catenulisporaceae</taxon>
        <taxon>Catenulispora</taxon>
    </lineage>
</organism>
<dbReference type="RefSeq" id="WP_344671050.1">
    <property type="nucleotide sequence ID" value="NZ_BAAAQN010000072.1"/>
</dbReference>
<evidence type="ECO:0000313" key="2">
    <source>
        <dbReference type="EMBL" id="GAA2058853.1"/>
    </source>
</evidence>
<gene>
    <name evidence="2" type="ORF">GCM10009839_81120</name>
</gene>
<dbReference type="Proteomes" id="UP001500751">
    <property type="component" value="Unassembled WGS sequence"/>
</dbReference>
<dbReference type="SMART" id="SM00421">
    <property type="entry name" value="HTH_LUXR"/>
    <property type="match status" value="1"/>
</dbReference>
<protein>
    <submittedName>
        <fullName evidence="2">LuxR family transcriptional regulator</fullName>
    </submittedName>
</protein>
<dbReference type="InterPro" id="IPR000792">
    <property type="entry name" value="Tscrpt_reg_LuxR_C"/>
</dbReference>
<dbReference type="Gene3D" id="1.10.10.10">
    <property type="entry name" value="Winged helix-like DNA-binding domain superfamily/Winged helix DNA-binding domain"/>
    <property type="match status" value="2"/>
</dbReference>
<dbReference type="InterPro" id="IPR036388">
    <property type="entry name" value="WH-like_DNA-bd_sf"/>
</dbReference>
<dbReference type="PANTHER" id="PTHR34293:SF1">
    <property type="entry name" value="HTH-TYPE TRANSCRIPTIONAL REGULATOR TRMBL2"/>
    <property type="match status" value="1"/>
</dbReference>
<dbReference type="SUPFAM" id="SSF46894">
    <property type="entry name" value="C-terminal effector domain of the bipartite response regulators"/>
    <property type="match status" value="1"/>
</dbReference>
<proteinExistence type="predicted"/>
<name>A0ABN2VCY0_9ACTN</name>
<evidence type="ECO:0000259" key="1">
    <source>
        <dbReference type="SMART" id="SM00421"/>
    </source>
</evidence>